<dbReference type="InterPro" id="IPR017927">
    <property type="entry name" value="FAD-bd_FR_type"/>
</dbReference>
<name>A0A096AFC4_9BACT</name>
<dbReference type="NCBIfam" id="TIGR01316">
    <property type="entry name" value="gltA"/>
    <property type="match status" value="1"/>
</dbReference>
<sequence length="768" mass="84005">MNKILSKNRLTDQVFSIEVEAPLIARSYKAGNFVIIRVEDKSQRLPLTVTKVNPERGSVTVVVKASNPSNARLAKLSVGDAIADIVGPLGSPAKVESFGTVLFVCNKLGSATALPIMKALKQANNRVLALLSAEREEKILMLEDIRKQVDVVLNVGADYQEVTDSLETIFKQGKVDKIIALGSQKLMQQTAKFSIKYQVPYEVYLNTIMVDGAGMCGACRITIAGKIRFACIDGPWFDGCMINWEELIQRTSEIKASKLNEKKSKHTITNKKAPQIVKCDDTLEELSARGTKWRDELRKQMKSKERMTLQHVPIPTLDPTYRATTRMEEVTKGYTLEMAIEEAHRCLDCGNPSCVKGCPVNNDIPAFIKNIERGNIIGAYKVLKNTTSLPAICGRVCPHEKQCEGNCIHNKLNSKPVGIGGLEQFVADHIRENNIQLATPTVTMNNIKVAVVGSGPAGLSFAGEMAKKGFSVFVFEALHELGGVLKYGIPEFRLPNKIVDTEIAYLKKLGVHFLTDVIIGKTLTVERLKRRGFKGIFVASGAGVPNFMNIPGENAINVLSSNELLTRLNLMDATNPEAETPIYVGKKVIVVGGGNTAMDACRMAKRLGGDVTVVYRRSELEMPAGRIEVIQAQEEGIKLLTLHNPKEYIMDAEGKVIKAVLDVMELGEPDESGRRSPKKTGREITIDCDQVIVAVGTSPNPLVPRSIEGLKLGWKDTIAVNEKMQSSFPEIYAGGDIVNGPATVVLSMGDGRKAAKAMADQLSKQYIL</sequence>
<dbReference type="GO" id="GO:0016491">
    <property type="term" value="F:oxidoreductase activity"/>
    <property type="evidence" value="ECO:0007669"/>
    <property type="project" value="InterPro"/>
</dbReference>
<dbReference type="CDD" id="cd06219">
    <property type="entry name" value="DHOD_e_trans_like1"/>
    <property type="match status" value="1"/>
</dbReference>
<dbReference type="GO" id="GO:0051536">
    <property type="term" value="F:iron-sulfur cluster binding"/>
    <property type="evidence" value="ECO:0007669"/>
    <property type="project" value="InterPro"/>
</dbReference>
<dbReference type="PROSITE" id="PS51379">
    <property type="entry name" value="4FE4S_FER_2"/>
    <property type="match status" value="1"/>
</dbReference>
<dbReference type="InterPro" id="IPR039261">
    <property type="entry name" value="FNR_nucleotide-bd"/>
</dbReference>
<dbReference type="AlphaFoldDB" id="A0A096AFC4"/>
<dbReference type="NCBIfam" id="NF004862">
    <property type="entry name" value="PRK06222.1"/>
    <property type="match status" value="1"/>
</dbReference>
<proteinExistence type="predicted"/>
<comment type="caution">
    <text evidence="3">The sequence shown here is derived from an EMBL/GenBank/DDBJ whole genome shotgun (WGS) entry which is preliminary data.</text>
</comment>
<dbReference type="InterPro" id="IPR017896">
    <property type="entry name" value="4Fe4S_Fe-S-bd"/>
</dbReference>
<dbReference type="InterPro" id="IPR023753">
    <property type="entry name" value="FAD/NAD-binding_dom"/>
</dbReference>
<dbReference type="OrthoDB" id="9803192at2"/>
<evidence type="ECO:0000259" key="1">
    <source>
        <dbReference type="PROSITE" id="PS51379"/>
    </source>
</evidence>
<dbReference type="Pfam" id="PF10418">
    <property type="entry name" value="DHODB_Fe-S_bind"/>
    <property type="match status" value="1"/>
</dbReference>
<evidence type="ECO:0000313" key="3">
    <source>
        <dbReference type="EMBL" id="KGF45625.1"/>
    </source>
</evidence>
<gene>
    <name evidence="3" type="ORF">HMPREF0647_01620</name>
</gene>
<dbReference type="SUPFAM" id="SSF51971">
    <property type="entry name" value="Nucleotide-binding domain"/>
    <property type="match status" value="1"/>
</dbReference>
<dbReference type="InterPro" id="IPR009051">
    <property type="entry name" value="Helical_ferredxn"/>
</dbReference>
<dbReference type="Gene3D" id="3.50.50.60">
    <property type="entry name" value="FAD/NAD(P)-binding domain"/>
    <property type="match status" value="2"/>
</dbReference>
<dbReference type="Gene3D" id="3.40.50.80">
    <property type="entry name" value="Nucleotide-binding domain of ferredoxin-NADP reductase (FNR) module"/>
    <property type="match status" value="1"/>
</dbReference>
<dbReference type="EMBL" id="JRNQ01000005">
    <property type="protein sequence ID" value="KGF45625.1"/>
    <property type="molecule type" value="Genomic_DNA"/>
</dbReference>
<organism evidence="3 4">
    <name type="scientific">Prevotella bivia DNF00320</name>
    <dbReference type="NCBI Taxonomy" id="1401068"/>
    <lineage>
        <taxon>Bacteria</taxon>
        <taxon>Pseudomonadati</taxon>
        <taxon>Bacteroidota</taxon>
        <taxon>Bacteroidia</taxon>
        <taxon>Bacteroidales</taxon>
        <taxon>Prevotellaceae</taxon>
        <taxon>Prevotella</taxon>
    </lineage>
</organism>
<dbReference type="InterPro" id="IPR028261">
    <property type="entry name" value="DPD_II"/>
</dbReference>
<dbReference type="PANTHER" id="PTHR42783">
    <property type="entry name" value="GLUTAMATE SYNTHASE [NADPH] SMALL CHAIN"/>
    <property type="match status" value="1"/>
</dbReference>
<dbReference type="Gene3D" id="1.10.1060.10">
    <property type="entry name" value="Alpha-helical ferredoxin"/>
    <property type="match status" value="1"/>
</dbReference>
<dbReference type="PROSITE" id="PS51384">
    <property type="entry name" value="FAD_FR"/>
    <property type="match status" value="1"/>
</dbReference>
<dbReference type="Proteomes" id="UP000029525">
    <property type="component" value="Unassembled WGS sequence"/>
</dbReference>
<dbReference type="Pfam" id="PF14691">
    <property type="entry name" value="Fer4_20"/>
    <property type="match status" value="1"/>
</dbReference>
<dbReference type="SUPFAM" id="SSF52343">
    <property type="entry name" value="Ferredoxin reductase-like, C-terminal NADP-linked domain"/>
    <property type="match status" value="1"/>
</dbReference>
<dbReference type="Pfam" id="PF07992">
    <property type="entry name" value="Pyr_redox_2"/>
    <property type="match status" value="1"/>
</dbReference>
<dbReference type="InterPro" id="IPR017938">
    <property type="entry name" value="Riboflavin_synthase-like_b-brl"/>
</dbReference>
<dbReference type="InterPro" id="IPR006004">
    <property type="entry name" value="SudA-like"/>
</dbReference>
<dbReference type="SUPFAM" id="SSF63380">
    <property type="entry name" value="Riboflavin synthase domain-like"/>
    <property type="match status" value="1"/>
</dbReference>
<dbReference type="InterPro" id="IPR036188">
    <property type="entry name" value="FAD/NAD-bd_sf"/>
</dbReference>
<dbReference type="RefSeq" id="WP_036865982.1">
    <property type="nucleotide sequence ID" value="NZ_JRNQ01000005.1"/>
</dbReference>
<dbReference type="Gene3D" id="2.40.30.10">
    <property type="entry name" value="Translation factors"/>
    <property type="match status" value="1"/>
</dbReference>
<dbReference type="PANTHER" id="PTHR42783:SF3">
    <property type="entry name" value="GLUTAMATE SYNTHASE [NADPH] SMALL CHAIN-RELATED"/>
    <property type="match status" value="1"/>
</dbReference>
<accession>A0A096AFC4</accession>
<feature type="domain" description="FAD-binding FR-type" evidence="2">
    <location>
        <begin position="1"/>
        <end position="95"/>
    </location>
</feature>
<reference evidence="3 4" key="1">
    <citation type="submission" date="2014-07" db="EMBL/GenBank/DDBJ databases">
        <authorList>
            <person name="McCorrison J."/>
            <person name="Sanka R."/>
            <person name="Torralba M."/>
            <person name="Gillis M."/>
            <person name="Haft D.H."/>
            <person name="Methe B."/>
            <person name="Sutton G."/>
            <person name="Nelson K.E."/>
        </authorList>
    </citation>
    <scope>NUCLEOTIDE SEQUENCE [LARGE SCALE GENOMIC DNA]</scope>
    <source>
        <strain evidence="3 4">DNF00320</strain>
    </source>
</reference>
<evidence type="ECO:0000259" key="2">
    <source>
        <dbReference type="PROSITE" id="PS51384"/>
    </source>
</evidence>
<dbReference type="InterPro" id="IPR019480">
    <property type="entry name" value="Dihydroorotate_DH_Fe-S-bd"/>
</dbReference>
<evidence type="ECO:0000313" key="4">
    <source>
        <dbReference type="Proteomes" id="UP000029525"/>
    </source>
</evidence>
<dbReference type="PRINTS" id="PR00419">
    <property type="entry name" value="ADXRDTASE"/>
</dbReference>
<feature type="domain" description="4Fe-4S ferredoxin-type" evidence="1">
    <location>
        <begin position="336"/>
        <end position="370"/>
    </location>
</feature>
<protein>
    <submittedName>
        <fullName evidence="3">2-polyprenylphenol hydroxylase</fullName>
    </submittedName>
</protein>
<dbReference type="SUPFAM" id="SSF46548">
    <property type="entry name" value="alpha-helical ferredoxin"/>
    <property type="match status" value="1"/>
</dbReference>